<feature type="binding site" evidence="7">
    <location>
        <position position="60"/>
    </location>
    <ligand>
        <name>Mg(2+)</name>
        <dbReference type="ChEBI" id="CHEBI:18420"/>
        <label>1</label>
    </ligand>
</feature>
<comment type="function">
    <text evidence="7">Catalyzes the hydrolysis of inorganic pyrophosphate (PPi) forming two phosphate ions.</text>
</comment>
<comment type="similarity">
    <text evidence="7">Belongs to the PPase family.</text>
</comment>
<dbReference type="InterPro" id="IPR008162">
    <property type="entry name" value="Pyrophosphatase"/>
</dbReference>
<dbReference type="GO" id="GO:0000287">
    <property type="term" value="F:magnesium ion binding"/>
    <property type="evidence" value="ECO:0007669"/>
    <property type="project" value="UniProtKB-UniRule"/>
</dbReference>
<keyword evidence="9" id="KW-1185">Reference proteome</keyword>
<sequence length="168" mass="18756">MANETFDVLVEIPQGSKNKYEVDQHTGRITLDRTLFTAMGYPQCYGYIEGTLGEDGDPLDALVMLPVPVFPGCVVKCRAIAEFDMTDEEGVDSKILCVPADVRFDGYQDVDDVNKFTLDEIQNFFENYKVLEPGKDVKPGSHWLNKEAAQKAIDAAFARVNDPNAKRN</sequence>
<feature type="binding site" evidence="7">
    <location>
        <position position="87"/>
    </location>
    <ligand>
        <name>Mg(2+)</name>
        <dbReference type="ChEBI" id="CHEBI:18420"/>
        <label>3</label>
    </ligand>
</feature>
<comment type="catalytic activity">
    <reaction evidence="6 7">
        <text>diphosphate + H2O = 2 phosphate + H(+)</text>
        <dbReference type="Rhea" id="RHEA:24576"/>
        <dbReference type="ChEBI" id="CHEBI:15377"/>
        <dbReference type="ChEBI" id="CHEBI:15378"/>
        <dbReference type="ChEBI" id="CHEBI:33019"/>
        <dbReference type="ChEBI" id="CHEBI:43474"/>
        <dbReference type="EC" id="3.6.1.1"/>
    </reaction>
</comment>
<dbReference type="CDD" id="cd00412">
    <property type="entry name" value="pyrophosphatase"/>
    <property type="match status" value="1"/>
</dbReference>
<accession>A0A261FC75</accession>
<reference evidence="8 9" key="1">
    <citation type="journal article" date="2017" name="BMC Genomics">
        <title>Comparative genomic and phylogenomic analyses of the Bifidobacteriaceae family.</title>
        <authorList>
            <person name="Lugli G.A."/>
            <person name="Milani C."/>
            <person name="Turroni F."/>
            <person name="Duranti S."/>
            <person name="Mancabelli L."/>
            <person name="Mangifesta M."/>
            <person name="Ferrario C."/>
            <person name="Modesto M."/>
            <person name="Mattarelli P."/>
            <person name="Jiri K."/>
            <person name="van Sinderen D."/>
            <person name="Ventura M."/>
        </authorList>
    </citation>
    <scope>NUCLEOTIDE SEQUENCE [LARGE SCALE GENOMIC DNA]</scope>
    <source>
        <strain evidence="8 9">LMG 21773</strain>
    </source>
</reference>
<feature type="active site" description="Proton acceptor" evidence="7">
    <location>
        <position position="92"/>
    </location>
</feature>
<dbReference type="Proteomes" id="UP000228976">
    <property type="component" value="Unassembled WGS sequence"/>
</dbReference>
<dbReference type="PANTHER" id="PTHR10286">
    <property type="entry name" value="INORGANIC PYROPHOSPHATASE"/>
    <property type="match status" value="1"/>
</dbReference>
<evidence type="ECO:0000256" key="7">
    <source>
        <dbReference type="HAMAP-Rule" id="MF_00209"/>
    </source>
</evidence>
<dbReference type="Gene3D" id="3.90.80.10">
    <property type="entry name" value="Inorganic pyrophosphatase"/>
    <property type="match status" value="1"/>
</dbReference>
<proteinExistence type="inferred from homology"/>
<dbReference type="PROSITE" id="PS00387">
    <property type="entry name" value="PPASE"/>
    <property type="match status" value="1"/>
</dbReference>
<dbReference type="EC" id="3.6.1.1" evidence="7"/>
<evidence type="ECO:0000256" key="3">
    <source>
        <dbReference type="ARBA" id="ARBA00022723"/>
    </source>
</evidence>
<comment type="subcellular location">
    <subcellularLocation>
        <location evidence="7">Cytoplasm</location>
    </subcellularLocation>
</comment>
<feature type="binding site" evidence="7">
    <location>
        <position position="128"/>
    </location>
    <ligand>
        <name>substrate</name>
    </ligand>
</feature>
<feature type="binding site" evidence="7">
    <location>
        <position position="92"/>
    </location>
    <ligand>
        <name>Mg(2+)</name>
        <dbReference type="ChEBI" id="CHEBI:18420"/>
        <label>1</label>
    </ligand>
</feature>
<keyword evidence="5 7" id="KW-0460">Magnesium</keyword>
<dbReference type="RefSeq" id="WP_094689175.1">
    <property type="nucleotide sequence ID" value="NZ_JACBYZ010000001.1"/>
</dbReference>
<dbReference type="FunFam" id="3.90.80.10:FF:000003">
    <property type="entry name" value="Inorganic pyrophosphatase"/>
    <property type="match status" value="1"/>
</dbReference>
<dbReference type="Pfam" id="PF00719">
    <property type="entry name" value="Pyrophosphatase"/>
    <property type="match status" value="1"/>
</dbReference>
<name>A0A261FC75_9BIFI</name>
<evidence type="ECO:0000313" key="9">
    <source>
        <dbReference type="Proteomes" id="UP000228976"/>
    </source>
</evidence>
<dbReference type="GO" id="GO:0006796">
    <property type="term" value="P:phosphate-containing compound metabolic process"/>
    <property type="evidence" value="ECO:0007669"/>
    <property type="project" value="InterPro"/>
</dbReference>
<evidence type="ECO:0000256" key="1">
    <source>
        <dbReference type="ARBA" id="ARBA00001946"/>
    </source>
</evidence>
<dbReference type="GO" id="GO:0005737">
    <property type="term" value="C:cytoplasm"/>
    <property type="evidence" value="ECO:0007669"/>
    <property type="project" value="UniProtKB-SubCell"/>
</dbReference>
<comment type="cofactor">
    <cofactor evidence="1 7">
        <name>Mg(2+)</name>
        <dbReference type="ChEBI" id="CHEBI:18420"/>
    </cofactor>
</comment>
<evidence type="ECO:0000256" key="2">
    <source>
        <dbReference type="ARBA" id="ARBA00022490"/>
    </source>
</evidence>
<dbReference type="AlphaFoldDB" id="A0A261FC75"/>
<evidence type="ECO:0000256" key="4">
    <source>
        <dbReference type="ARBA" id="ARBA00022801"/>
    </source>
</evidence>
<comment type="subunit">
    <text evidence="7">Homohexamer.</text>
</comment>
<evidence type="ECO:0000313" key="8">
    <source>
        <dbReference type="EMBL" id="OZG56732.1"/>
    </source>
</evidence>
<feature type="binding site" evidence="7">
    <location>
        <position position="19"/>
    </location>
    <ligand>
        <name>substrate</name>
    </ligand>
</feature>
<evidence type="ECO:0000256" key="5">
    <source>
        <dbReference type="ARBA" id="ARBA00022842"/>
    </source>
</evidence>
<feature type="binding site" evidence="7">
    <location>
        <position position="55"/>
    </location>
    <ligand>
        <name>Mg(2+)</name>
        <dbReference type="ChEBI" id="CHEBI:18420"/>
        <label>1</label>
    </ligand>
</feature>
<dbReference type="EMBL" id="MWWU01000001">
    <property type="protein sequence ID" value="OZG56732.1"/>
    <property type="molecule type" value="Genomic_DNA"/>
</dbReference>
<keyword evidence="4 7" id="KW-0378">Hydrolase</keyword>
<protein>
    <recommendedName>
        <fullName evidence="7">Inorganic pyrophosphatase</fullName>
        <ecNumber evidence="7">3.6.1.1</ecNumber>
    </recommendedName>
    <alternativeName>
        <fullName evidence="7">Pyrophosphate phospho-hydrolase</fullName>
        <shortName evidence="7">PPase</shortName>
    </alternativeName>
</protein>
<dbReference type="SUPFAM" id="SSF50324">
    <property type="entry name" value="Inorganic pyrophosphatase"/>
    <property type="match status" value="1"/>
</dbReference>
<keyword evidence="2 7" id="KW-0963">Cytoplasm</keyword>
<keyword evidence="3 7" id="KW-0479">Metal-binding</keyword>
<dbReference type="GO" id="GO:0004427">
    <property type="term" value="F:inorganic diphosphate phosphatase activity"/>
    <property type="evidence" value="ECO:0007669"/>
    <property type="project" value="UniProtKB-UniRule"/>
</dbReference>
<dbReference type="HAMAP" id="MF_00209">
    <property type="entry name" value="Inorganic_PPase"/>
    <property type="match status" value="1"/>
</dbReference>
<feature type="binding site" evidence="7">
    <location>
        <position position="33"/>
    </location>
    <ligand>
        <name>substrate</name>
    </ligand>
</feature>
<gene>
    <name evidence="7" type="primary">ppa</name>
    <name evidence="8" type="ORF">AEAE_0041</name>
</gene>
<feature type="binding site" evidence="7">
    <location>
        <position position="60"/>
    </location>
    <ligand>
        <name>Mg(2+)</name>
        <dbReference type="ChEBI" id="CHEBI:18420"/>
        <label>2</label>
    </ligand>
</feature>
<feature type="binding site" evidence="7">
    <location>
        <position position="11"/>
    </location>
    <ligand>
        <name>Mg(2+)</name>
        <dbReference type="ChEBI" id="CHEBI:18420"/>
        <label>2</label>
    </ligand>
</feature>
<feature type="binding site" evidence="7">
    <location>
        <position position="92"/>
    </location>
    <ligand>
        <name>Mg(2+)</name>
        <dbReference type="ChEBI" id="CHEBI:18420"/>
        <label>3</label>
    </ligand>
</feature>
<feature type="binding site" evidence="7">
    <location>
        <position position="45"/>
    </location>
    <ligand>
        <name>substrate</name>
    </ligand>
</feature>
<dbReference type="OrthoDB" id="5187599at2"/>
<dbReference type="InterPro" id="IPR036649">
    <property type="entry name" value="Pyrophosphatase_sf"/>
</dbReference>
<evidence type="ECO:0000256" key="6">
    <source>
        <dbReference type="ARBA" id="ARBA00047820"/>
    </source>
</evidence>
<comment type="caution">
    <text evidence="8">The sequence shown here is derived from an EMBL/GenBank/DDBJ whole genome shotgun (WGS) entry which is preliminary data.</text>
</comment>
<organism evidence="8 9">
    <name type="scientific">Aeriscardovia aeriphila</name>
    <dbReference type="NCBI Taxonomy" id="218139"/>
    <lineage>
        <taxon>Bacteria</taxon>
        <taxon>Bacillati</taxon>
        <taxon>Actinomycetota</taxon>
        <taxon>Actinomycetes</taxon>
        <taxon>Bifidobacteriales</taxon>
        <taxon>Bifidobacteriaceae</taxon>
        <taxon>Aeriscardovia</taxon>
    </lineage>
</organism>